<dbReference type="Proteomes" id="UP001221217">
    <property type="component" value="Unassembled WGS sequence"/>
</dbReference>
<evidence type="ECO:0000313" key="3">
    <source>
        <dbReference type="Proteomes" id="UP001221217"/>
    </source>
</evidence>
<name>A0AAJ1IFI5_9SPIO</name>
<proteinExistence type="predicted"/>
<dbReference type="PANTHER" id="PTHR12558">
    <property type="entry name" value="CELL DIVISION CYCLE 16,23,27"/>
    <property type="match status" value="1"/>
</dbReference>
<protein>
    <submittedName>
        <fullName evidence="2">Tetratricopeptide repeat protein</fullName>
    </submittedName>
</protein>
<dbReference type="Pfam" id="PF14559">
    <property type="entry name" value="TPR_19"/>
    <property type="match status" value="1"/>
</dbReference>
<dbReference type="Pfam" id="PF13429">
    <property type="entry name" value="TPR_15"/>
    <property type="match status" value="1"/>
</dbReference>
<evidence type="ECO:0000313" key="2">
    <source>
        <dbReference type="EMBL" id="MDC7227199.1"/>
    </source>
</evidence>
<comment type="caution">
    <text evidence="2">The sequence shown here is derived from an EMBL/GenBank/DDBJ whole genome shotgun (WGS) entry which is preliminary data.</text>
</comment>
<dbReference type="InterPro" id="IPR019734">
    <property type="entry name" value="TPR_rpt"/>
</dbReference>
<dbReference type="SMART" id="SM00028">
    <property type="entry name" value="TPR"/>
    <property type="match status" value="10"/>
</dbReference>
<evidence type="ECO:0000256" key="1">
    <source>
        <dbReference type="PROSITE-ProRule" id="PRU00339"/>
    </source>
</evidence>
<dbReference type="AlphaFoldDB" id="A0AAJ1IFI5"/>
<feature type="repeat" description="TPR" evidence="1">
    <location>
        <begin position="110"/>
        <end position="143"/>
    </location>
</feature>
<gene>
    <name evidence="2" type="ORF">PQJ61_10600</name>
</gene>
<dbReference type="PROSITE" id="PS50005">
    <property type="entry name" value="TPR"/>
    <property type="match status" value="3"/>
</dbReference>
<reference evidence="2 3" key="1">
    <citation type="submission" date="2022-12" db="EMBL/GenBank/DDBJ databases">
        <title>Metagenome assembled genome from gulf of manar.</title>
        <authorList>
            <person name="Kohli P."/>
            <person name="Pk S."/>
            <person name="Venkata Ramana C."/>
            <person name="Sasikala C."/>
        </authorList>
    </citation>
    <scope>NUCLEOTIDE SEQUENCE [LARGE SCALE GENOMIC DNA]</scope>
    <source>
        <strain evidence="2">JB008</strain>
    </source>
</reference>
<keyword evidence="1" id="KW-0802">TPR repeat</keyword>
<dbReference type="SUPFAM" id="SSF48452">
    <property type="entry name" value="TPR-like"/>
    <property type="match status" value="2"/>
</dbReference>
<organism evidence="2 3">
    <name type="scientific">Candidatus Thalassospirochaeta sargassi</name>
    <dbReference type="NCBI Taxonomy" id="3119039"/>
    <lineage>
        <taxon>Bacteria</taxon>
        <taxon>Pseudomonadati</taxon>
        <taxon>Spirochaetota</taxon>
        <taxon>Spirochaetia</taxon>
        <taxon>Spirochaetales</taxon>
        <taxon>Spirochaetaceae</taxon>
        <taxon>Candidatus Thalassospirochaeta</taxon>
    </lineage>
</organism>
<dbReference type="EMBL" id="JAQQAL010000022">
    <property type="protein sequence ID" value="MDC7227199.1"/>
    <property type="molecule type" value="Genomic_DNA"/>
</dbReference>
<dbReference type="InterPro" id="IPR011990">
    <property type="entry name" value="TPR-like_helical_dom_sf"/>
</dbReference>
<feature type="repeat" description="TPR" evidence="1">
    <location>
        <begin position="76"/>
        <end position="109"/>
    </location>
</feature>
<dbReference type="Pfam" id="PF13432">
    <property type="entry name" value="TPR_16"/>
    <property type="match status" value="2"/>
</dbReference>
<dbReference type="Gene3D" id="1.25.40.10">
    <property type="entry name" value="Tetratricopeptide repeat domain"/>
    <property type="match status" value="3"/>
</dbReference>
<feature type="repeat" description="TPR" evidence="1">
    <location>
        <begin position="42"/>
        <end position="75"/>
    </location>
</feature>
<sequence>MKKKENDASGLLKRAVEDGRKRNYTAAVKKLKKVLEISDEYTEALLYLGRAYHELKLFQDAVIAFRFFISREPKASAGYFYLGRTYIASGRFNRAASCFAESLRLRDNFAPALAYMGYALMRTGAFTKAVEYLGRAVEKAPDDVRIYSMYINSILLYSLKQFRLENYDSAVNALQFLEEAGYSSITTMLYTGLCLKELKRPGEAVPYISAAVDASPDDILLKNMLAELYVESSRMEEAFKLLETYLDQEGIKSFIEGIEDSEKTLAEAFWNKKNYRAAHHFALISLKKARTADMHLLAGECLKIFGRLDDAFNHFSRAREMAKNTVEPMYGQAVIKWLQEDFKQMLEIISDIEKISPEDEFAKYYRVLCSSRISLPYSQWKDAADNLNVEDDPWLLTAFAGGELSEGNYREAARKYRKAIKINSNNEIGWKGLIEVFEEEKNEKQLSAVLKKYLSIFSEDIIRRRQYSEILMKNGHFSAAAEQFRLLLSSASVDLTSLQKYAYCCRKAGKWSDAVRLYRQILSSDPYNENYLKLLLYCMRKDGRDSETIPLLESAVAAFKRPSPELLLVYGATLYRNGRDEDALNVFQKCIYNGSKDWRIFRNMGIIYKNKGLAEWADMYLKKAEKLKKN</sequence>
<dbReference type="PANTHER" id="PTHR12558:SF13">
    <property type="entry name" value="CELL DIVISION CYCLE PROTEIN 27 HOMOLOG"/>
    <property type="match status" value="1"/>
</dbReference>
<accession>A0AAJ1IFI5</accession>